<name>A0AB74EQ01_NEIGO</name>
<evidence type="ECO:0000256" key="1">
    <source>
        <dbReference type="SAM" id="MobiDB-lite"/>
    </source>
</evidence>
<comment type="caution">
    <text evidence="2">The sequence shown here is derived from an EMBL/GenBank/DDBJ whole genome shotgun (WGS) entry which is preliminary data.</text>
</comment>
<gene>
    <name evidence="2" type="ORF">ESCNG_270024</name>
</gene>
<dbReference type="Proteomes" id="UP000182484">
    <property type="component" value="Unassembled WGS sequence"/>
</dbReference>
<evidence type="ECO:0000313" key="2">
    <source>
        <dbReference type="EMBL" id="SCW12767.1"/>
    </source>
</evidence>
<accession>A0AB74EQ01</accession>
<reference evidence="2 3" key="1">
    <citation type="submission" date="2016-09" db="EMBL/GenBank/DDBJ databases">
        <authorList>
            <person name="Kumanski S."/>
            <person name="Beatrice B."/>
        </authorList>
    </citation>
    <scope>NUCLEOTIDE SEQUENCE [LARGE SCALE GENOMIC DNA]</scope>
    <source>
        <strain evidence="2">Mankind</strain>
    </source>
</reference>
<organism evidence="2 3">
    <name type="scientific">Neisseria gonorrhoeae</name>
    <dbReference type="NCBI Taxonomy" id="485"/>
    <lineage>
        <taxon>Bacteria</taxon>
        <taxon>Pseudomonadati</taxon>
        <taxon>Pseudomonadota</taxon>
        <taxon>Betaproteobacteria</taxon>
        <taxon>Neisseriales</taxon>
        <taxon>Neisseriaceae</taxon>
        <taxon>Neisseria</taxon>
    </lineage>
</organism>
<feature type="region of interest" description="Disordered" evidence="1">
    <location>
        <begin position="26"/>
        <end position="48"/>
    </location>
</feature>
<proteinExistence type="predicted"/>
<dbReference type="EMBL" id="FMTB01000020">
    <property type="protein sequence ID" value="SCW12767.1"/>
    <property type="molecule type" value="Genomic_DNA"/>
</dbReference>
<evidence type="ECO:0000313" key="3">
    <source>
        <dbReference type="Proteomes" id="UP000182484"/>
    </source>
</evidence>
<evidence type="ECO:0008006" key="4">
    <source>
        <dbReference type="Google" id="ProtNLM"/>
    </source>
</evidence>
<sequence length="48" mass="5391">MSDKGWKRHPESGLLKKILNYKATEQSRARKRVGGAGVSARHSNVRQT</sequence>
<protein>
    <recommendedName>
        <fullName evidence="4">Phage associated protein</fullName>
    </recommendedName>
</protein>
<dbReference type="AlphaFoldDB" id="A0AB74EQ01"/>